<feature type="region of interest" description="Disordered" evidence="4">
    <location>
        <begin position="346"/>
        <end position="440"/>
    </location>
</feature>
<dbReference type="Pfam" id="PF00307">
    <property type="entry name" value="CH"/>
    <property type="match status" value="1"/>
</dbReference>
<dbReference type="Pfam" id="PF13855">
    <property type="entry name" value="LRR_8"/>
    <property type="match status" value="2"/>
</dbReference>
<dbReference type="GeneTree" id="ENSGT00940000160039"/>
<keyword evidence="7" id="KW-1185">Reference proteome</keyword>
<proteinExistence type="predicted"/>
<dbReference type="SUPFAM" id="SSF52058">
    <property type="entry name" value="L domain-like"/>
    <property type="match status" value="1"/>
</dbReference>
<feature type="region of interest" description="Disordered" evidence="4">
    <location>
        <begin position="914"/>
        <end position="938"/>
    </location>
</feature>
<dbReference type="InterPro" id="IPR001715">
    <property type="entry name" value="CH_dom"/>
</dbReference>
<dbReference type="InterPro" id="IPR050216">
    <property type="entry name" value="LRR_domain-containing"/>
</dbReference>
<dbReference type="SUPFAM" id="SSF47576">
    <property type="entry name" value="Calponin-homology domain, CH-domain"/>
    <property type="match status" value="1"/>
</dbReference>
<dbReference type="PANTHER" id="PTHR48051">
    <property type="match status" value="1"/>
</dbReference>
<dbReference type="InterPro" id="IPR032675">
    <property type="entry name" value="LRR_dom_sf"/>
</dbReference>
<keyword evidence="2" id="KW-0677">Repeat</keyword>
<dbReference type="PROSITE" id="PS51450">
    <property type="entry name" value="LRR"/>
    <property type="match status" value="1"/>
</dbReference>
<evidence type="ECO:0000256" key="1">
    <source>
        <dbReference type="ARBA" id="ARBA00022614"/>
    </source>
</evidence>
<reference evidence="6" key="3">
    <citation type="submission" date="2025-09" db="UniProtKB">
        <authorList>
            <consortium name="Ensembl"/>
        </authorList>
    </citation>
    <scope>IDENTIFICATION</scope>
</reference>
<gene>
    <name evidence="6" type="primary">LRCH2</name>
</gene>
<dbReference type="Ensembl" id="ENSSHAT00000031915.1">
    <property type="protein sequence ID" value="ENSSHAP00000042199.1"/>
    <property type="gene ID" value="ENSSHAG00000029119.1"/>
</dbReference>
<dbReference type="InterPro" id="IPR003591">
    <property type="entry name" value="Leu-rich_rpt_typical-subtyp"/>
</dbReference>
<evidence type="ECO:0000313" key="6">
    <source>
        <dbReference type="Ensembl" id="ENSSHAP00000042199.1"/>
    </source>
</evidence>
<dbReference type="GO" id="GO:0005737">
    <property type="term" value="C:cytoplasm"/>
    <property type="evidence" value="ECO:0007669"/>
    <property type="project" value="TreeGrafter"/>
</dbReference>
<evidence type="ECO:0000256" key="2">
    <source>
        <dbReference type="ARBA" id="ARBA00022737"/>
    </source>
</evidence>
<feature type="region of interest" description="Disordered" evidence="4">
    <location>
        <begin position="677"/>
        <end position="752"/>
    </location>
</feature>
<dbReference type="InterPro" id="IPR001611">
    <property type="entry name" value="Leu-rich_rpt"/>
</dbReference>
<feature type="coiled-coil region" evidence="3">
    <location>
        <begin position="1004"/>
        <end position="1031"/>
    </location>
</feature>
<dbReference type="Proteomes" id="UP000007648">
    <property type="component" value="Unassembled WGS sequence"/>
</dbReference>
<dbReference type="InterPro" id="IPR036872">
    <property type="entry name" value="CH_dom_sf"/>
</dbReference>
<dbReference type="Gene3D" id="3.80.10.10">
    <property type="entry name" value="Ribonuclease Inhibitor"/>
    <property type="match status" value="1"/>
</dbReference>
<protein>
    <submittedName>
        <fullName evidence="6">Leucine rich repeats and calponin homology domain containing 2</fullName>
    </submittedName>
</protein>
<dbReference type="PROSITE" id="PS50021">
    <property type="entry name" value="CH"/>
    <property type="match status" value="1"/>
</dbReference>
<feature type="region of interest" description="Disordered" evidence="4">
    <location>
        <begin position="84"/>
        <end position="128"/>
    </location>
</feature>
<dbReference type="CDD" id="cd21271">
    <property type="entry name" value="CH_LRCH2"/>
    <property type="match status" value="1"/>
</dbReference>
<dbReference type="FunFam" id="3.80.10.10:FF:000007">
    <property type="entry name" value="Leucine-rich repeat and calponin homology domain-containing protein 1 isoform 3"/>
    <property type="match status" value="1"/>
</dbReference>
<feature type="domain" description="Calponin-homology (CH)" evidence="5">
    <location>
        <begin position="1011"/>
        <end position="1124"/>
    </location>
</feature>
<feature type="compositionally biased region" description="Pro residues" evidence="4">
    <location>
        <begin position="423"/>
        <end position="434"/>
    </location>
</feature>
<dbReference type="SMART" id="SM00369">
    <property type="entry name" value="LRR_TYP"/>
    <property type="match status" value="5"/>
</dbReference>
<feature type="region of interest" description="Disordered" evidence="4">
    <location>
        <begin position="150"/>
        <end position="211"/>
    </location>
</feature>
<evidence type="ECO:0000259" key="5">
    <source>
        <dbReference type="PROSITE" id="PS50021"/>
    </source>
</evidence>
<evidence type="ECO:0000256" key="3">
    <source>
        <dbReference type="SAM" id="Coils"/>
    </source>
</evidence>
<feature type="compositionally biased region" description="Pro residues" evidence="4">
    <location>
        <begin position="180"/>
        <end position="189"/>
    </location>
</feature>
<organism evidence="6 7">
    <name type="scientific">Sarcophilus harrisii</name>
    <name type="common">Tasmanian devil</name>
    <name type="synonym">Sarcophilus laniarius</name>
    <dbReference type="NCBI Taxonomy" id="9305"/>
    <lineage>
        <taxon>Eukaryota</taxon>
        <taxon>Metazoa</taxon>
        <taxon>Chordata</taxon>
        <taxon>Craniata</taxon>
        <taxon>Vertebrata</taxon>
        <taxon>Euteleostomi</taxon>
        <taxon>Mammalia</taxon>
        <taxon>Metatheria</taxon>
        <taxon>Dasyuromorphia</taxon>
        <taxon>Dasyuridae</taxon>
        <taxon>Sarcophilus</taxon>
    </lineage>
</organism>
<sequence>MCQAPCRCQQPVSNGDSVLRGSCHRRHLCAHDGKRLAGIQADPGPSRARGGWGCGPGTRNFPCERSWGGGWLGREEPDAFLSRGRRADGARGQQVAGPHAWQRSPALMGRTSDPSSLREERRRPGRGRAAELAAAIGAFLAALRFSPFRSRGAPLPRAPAPALARRAPSECPPAHSCHLPFPPGSPPRSSPATSGPQLARSGSHPRPGTRRRSLCLMGVAGQHSNPFPAGAPTCSGAPSSSPPVPGGRNCPAPLSPAPHGPLPSASLLLRSAPPLAPPARRLPFGACAPPALHTPQPPLGQEYCSGVLSLSLRLSLVLSFFSFSPVRPSVCLFLFSLALSLSFSRSLPTPPTRARTHTGDTRPLAPRNMAASQGSGGGGGGSGSGSGGGGSPAPGPAGSGAGPGAGPGPGPTLFSQPFSGGPQWPPGSLQPPPAAGRSLDRALEEAGTSGILSLSGRKLRDFPGCGYDLTDTTQADLSRNRFTEIPSDVWLFAPLETLNLYHNCIKAIPETIKNLQMLTYLNISRNLLSTLPKYLFDLPLKVLVVSNNKLVSIPEEIGKLKDLMELDISCNEIQVLPQQIGKLHSLRELNIRRNNLHILPDELGDLPLVKLDFSCNKVTEIPVCYRKLRHLQVIILDNNPMQIPPAQICLKGKVHIFKFLNIRACCRIEKKPDSLDLPSLSKRIPSQPLTDSMEDFYPNKNHGPDSGIGSDNGEKRLSTTEPSDDDTISLHSQVSESTRDQTLRNDNHLMGSKVDSHKDQEVYDYIDPNPEDVAVPEQGDVHIGSFVSFLKGREKYSEKSQKNEEWGDEKRIQKEQFLAEEEDGDLKEVTDLRKIAAQLLQQEQKNRRRPLSYRTSFSEKLFQRTRAAGRASRLLNHSSSVNPRNRPKQTVEFEKSVLADEVNSALSPFMWQPLGNQKDPVDEQQWPETQPVIWQNEERRRSKQIRKEYFKYKSSRKNSSGNEHEEDYDRTDSYSHGPFGLKPRSAFSRSSRQEYGTADPGFTMRRKMEHLREEREQIRQLRNNLESRLKVILPDDIGAALMDGVVLCHLANHIRPRSVASIHVPSPAVPKLSMAKCRRNVENFLDACKKLGVSQERLCLPHHILEERGLVKVGVTVQALLELPTTKASQLSAA</sequence>
<evidence type="ECO:0000313" key="7">
    <source>
        <dbReference type="Proteomes" id="UP000007648"/>
    </source>
</evidence>
<accession>A0A7N4PTG6</accession>
<reference evidence="6" key="2">
    <citation type="submission" date="2025-08" db="UniProtKB">
        <authorList>
            <consortium name="Ensembl"/>
        </authorList>
    </citation>
    <scope>IDENTIFICATION</scope>
</reference>
<keyword evidence="1" id="KW-0433">Leucine-rich repeat</keyword>
<feature type="region of interest" description="Disordered" evidence="4">
    <location>
        <begin position="952"/>
        <end position="999"/>
    </location>
</feature>
<feature type="region of interest" description="Disordered" evidence="4">
    <location>
        <begin position="227"/>
        <end position="255"/>
    </location>
</feature>
<dbReference type="Gene3D" id="1.10.418.10">
    <property type="entry name" value="Calponin-like domain"/>
    <property type="match status" value="1"/>
</dbReference>
<feature type="compositionally biased region" description="Basic and acidic residues" evidence="4">
    <location>
        <begin position="737"/>
        <end position="747"/>
    </location>
</feature>
<dbReference type="FunFam" id="1.10.418.10:FF:000021">
    <property type="entry name" value="Leucine-rich repeat and calponin homology domain-containing protein 1 isoform 3"/>
    <property type="match status" value="1"/>
</dbReference>
<dbReference type="PANTHER" id="PTHR48051:SF14">
    <property type="entry name" value="LEUCINE-RICH REPEAT AND CALPONIN HOMOLOGY DOMAIN-CONTAINING PROTEIN 2 ISOFORM X1"/>
    <property type="match status" value="1"/>
</dbReference>
<keyword evidence="3" id="KW-0175">Coiled coil</keyword>
<reference evidence="6 7" key="1">
    <citation type="journal article" date="2011" name="Proc. Natl. Acad. Sci. U.S.A.">
        <title>Genetic diversity and population structure of the endangered marsupial Sarcophilus harrisii (Tasmanian devil).</title>
        <authorList>
            <person name="Miller W."/>
            <person name="Hayes V.M."/>
            <person name="Ratan A."/>
            <person name="Petersen D.C."/>
            <person name="Wittekindt N.E."/>
            <person name="Miller J."/>
            <person name="Walenz B."/>
            <person name="Knight J."/>
            <person name="Qi J."/>
            <person name="Zhao F."/>
            <person name="Wang Q."/>
            <person name="Bedoya-Reina O.C."/>
            <person name="Katiyar N."/>
            <person name="Tomsho L.P."/>
            <person name="Kasson L.M."/>
            <person name="Hardie R.A."/>
            <person name="Woodbridge P."/>
            <person name="Tindall E.A."/>
            <person name="Bertelsen M.F."/>
            <person name="Dixon D."/>
            <person name="Pyecroft S."/>
            <person name="Helgen K.M."/>
            <person name="Lesk A.M."/>
            <person name="Pringle T.H."/>
            <person name="Patterson N."/>
            <person name="Zhang Y."/>
            <person name="Kreiss A."/>
            <person name="Woods G.M."/>
            <person name="Jones M.E."/>
            <person name="Schuster S.C."/>
        </authorList>
    </citation>
    <scope>NUCLEOTIDE SEQUENCE [LARGE SCALE GENOMIC DNA]</scope>
</reference>
<dbReference type="SMART" id="SM00033">
    <property type="entry name" value="CH"/>
    <property type="match status" value="1"/>
</dbReference>
<dbReference type="AlphaFoldDB" id="A0A7N4PTG6"/>
<dbReference type="SMART" id="SM00364">
    <property type="entry name" value="LRR_BAC"/>
    <property type="match status" value="4"/>
</dbReference>
<feature type="compositionally biased region" description="Gly residues" evidence="4">
    <location>
        <begin position="374"/>
        <end position="407"/>
    </location>
</feature>
<evidence type="ECO:0000256" key="4">
    <source>
        <dbReference type="SAM" id="MobiDB-lite"/>
    </source>
</evidence>
<name>A0A7N4PTG6_SARHA</name>